<dbReference type="RefSeq" id="WP_066464269.1">
    <property type="nucleotide sequence ID" value="NZ_MATO01000034.1"/>
</dbReference>
<proteinExistence type="predicted"/>
<dbReference type="SUPFAM" id="SSF47413">
    <property type="entry name" value="lambda repressor-like DNA-binding domains"/>
    <property type="match status" value="1"/>
</dbReference>
<dbReference type="InterPro" id="IPR010982">
    <property type="entry name" value="Lambda_DNA-bd_dom_sf"/>
</dbReference>
<dbReference type="EMBL" id="MATO01000034">
    <property type="protein sequence ID" value="OCS90831.1"/>
    <property type="molecule type" value="Genomic_DNA"/>
</dbReference>
<reference evidence="2 3" key="1">
    <citation type="submission" date="2016-07" db="EMBL/GenBank/DDBJ databases">
        <title>Caryophanon latum genome sequencing.</title>
        <authorList>
            <person name="Verma A."/>
            <person name="Pal Y."/>
            <person name="Krishnamurthi S."/>
        </authorList>
    </citation>
    <scope>NUCLEOTIDE SEQUENCE [LARGE SCALE GENOMIC DNA]</scope>
    <source>
        <strain evidence="2 3">DSM 14151</strain>
    </source>
</reference>
<accession>A0A1C0YUL3</accession>
<dbReference type="OrthoDB" id="2989992at2"/>
<dbReference type="AlphaFoldDB" id="A0A1C0YUL3"/>
<evidence type="ECO:0000313" key="3">
    <source>
        <dbReference type="Proteomes" id="UP000093482"/>
    </source>
</evidence>
<gene>
    <name evidence="2" type="ORF">A6K76_01915</name>
</gene>
<name>A0A1C0YUL3_9BACL</name>
<dbReference type="CDD" id="cd00093">
    <property type="entry name" value="HTH_XRE"/>
    <property type="match status" value="1"/>
</dbReference>
<dbReference type="InterPro" id="IPR001387">
    <property type="entry name" value="Cro/C1-type_HTH"/>
</dbReference>
<dbReference type="PROSITE" id="PS50943">
    <property type="entry name" value="HTH_CROC1"/>
    <property type="match status" value="1"/>
</dbReference>
<dbReference type="SMART" id="SM00530">
    <property type="entry name" value="HTH_XRE"/>
    <property type="match status" value="1"/>
</dbReference>
<comment type="caution">
    <text evidence="2">The sequence shown here is derived from an EMBL/GenBank/DDBJ whole genome shotgun (WGS) entry which is preliminary data.</text>
</comment>
<organism evidence="2 3">
    <name type="scientific">Caryophanon latum</name>
    <dbReference type="NCBI Taxonomy" id="33977"/>
    <lineage>
        <taxon>Bacteria</taxon>
        <taxon>Bacillati</taxon>
        <taxon>Bacillota</taxon>
        <taxon>Bacilli</taxon>
        <taxon>Bacillales</taxon>
        <taxon>Caryophanaceae</taxon>
        <taxon>Caryophanon</taxon>
    </lineage>
</organism>
<feature type="domain" description="HTH cro/C1-type" evidence="1">
    <location>
        <begin position="8"/>
        <end position="62"/>
    </location>
</feature>
<sequence length="114" mass="12791">MCKMVTLIESWMMENGVTTIELAARMGVSETLVRAMLSGERRIPVKRIESLSNITRIPVSTLLGVPENNFAGYTVMVRGGIKQLNAEQERLIMDVALLANEYDRLRGVSCKIKY</sequence>
<dbReference type="GO" id="GO:0003677">
    <property type="term" value="F:DNA binding"/>
    <property type="evidence" value="ECO:0007669"/>
    <property type="project" value="InterPro"/>
</dbReference>
<dbReference type="Pfam" id="PF01381">
    <property type="entry name" value="HTH_3"/>
    <property type="match status" value="1"/>
</dbReference>
<keyword evidence="3" id="KW-1185">Reference proteome</keyword>
<evidence type="ECO:0000259" key="1">
    <source>
        <dbReference type="PROSITE" id="PS50943"/>
    </source>
</evidence>
<dbReference type="Gene3D" id="1.10.260.40">
    <property type="entry name" value="lambda repressor-like DNA-binding domains"/>
    <property type="match status" value="1"/>
</dbReference>
<dbReference type="Proteomes" id="UP000093482">
    <property type="component" value="Unassembled WGS sequence"/>
</dbReference>
<evidence type="ECO:0000313" key="2">
    <source>
        <dbReference type="EMBL" id="OCS90831.1"/>
    </source>
</evidence>
<protein>
    <recommendedName>
        <fullName evidence="1">HTH cro/C1-type domain-containing protein</fullName>
    </recommendedName>
</protein>